<comment type="caution">
    <text evidence="2">The sequence shown here is derived from an EMBL/GenBank/DDBJ whole genome shotgun (WGS) entry which is preliminary data.</text>
</comment>
<evidence type="ECO:0000313" key="2">
    <source>
        <dbReference type="EMBL" id="MFD3002594.1"/>
    </source>
</evidence>
<accession>A0ABW6BXP7</accession>
<dbReference type="EMBL" id="JBHUOX010000018">
    <property type="protein sequence ID" value="MFD3002594.1"/>
    <property type="molecule type" value="Genomic_DNA"/>
</dbReference>
<keyword evidence="1" id="KW-0812">Transmembrane</keyword>
<keyword evidence="1" id="KW-0472">Membrane</keyword>
<keyword evidence="1" id="KW-1133">Transmembrane helix</keyword>
<keyword evidence="3" id="KW-1185">Reference proteome</keyword>
<organism evidence="2 3">
    <name type="scientific">Pontibacter toksunensis</name>
    <dbReference type="NCBI Taxonomy" id="1332631"/>
    <lineage>
        <taxon>Bacteria</taxon>
        <taxon>Pseudomonadati</taxon>
        <taxon>Bacteroidota</taxon>
        <taxon>Cytophagia</taxon>
        <taxon>Cytophagales</taxon>
        <taxon>Hymenobacteraceae</taxon>
        <taxon>Pontibacter</taxon>
    </lineage>
</organism>
<dbReference type="RefSeq" id="WP_377488283.1">
    <property type="nucleotide sequence ID" value="NZ_JBHUOX010000018.1"/>
</dbReference>
<proteinExistence type="predicted"/>
<protein>
    <recommendedName>
        <fullName evidence="4">SPW repeat-containing protein</fullName>
    </recommendedName>
</protein>
<evidence type="ECO:0000256" key="1">
    <source>
        <dbReference type="SAM" id="Phobius"/>
    </source>
</evidence>
<reference evidence="3" key="1">
    <citation type="journal article" date="2019" name="Int. J. Syst. Evol. Microbiol.">
        <title>The Global Catalogue of Microorganisms (GCM) 10K type strain sequencing project: providing services to taxonomists for standard genome sequencing and annotation.</title>
        <authorList>
            <consortium name="The Broad Institute Genomics Platform"/>
            <consortium name="The Broad Institute Genome Sequencing Center for Infectious Disease"/>
            <person name="Wu L."/>
            <person name="Ma J."/>
        </authorList>
    </citation>
    <scope>NUCLEOTIDE SEQUENCE [LARGE SCALE GENOMIC DNA]</scope>
    <source>
        <strain evidence="3">KCTC 23984</strain>
    </source>
</reference>
<feature type="transmembrane region" description="Helical" evidence="1">
    <location>
        <begin position="7"/>
        <end position="27"/>
    </location>
</feature>
<evidence type="ECO:0000313" key="3">
    <source>
        <dbReference type="Proteomes" id="UP001597641"/>
    </source>
</evidence>
<sequence length="128" mass="15457">MRIILSNWINIVGIIGAAYIYTFFWTFSKPPDFEGNRLIIWVFGSLFTIFGYGMIFWLLFIVALIALDFLLIIPDKRRLGEKLLIEWIIIISPFIYWAFKYDYWLWLILAASFLFTQFLRKKRIERIK</sequence>
<gene>
    <name evidence="2" type="ORF">ACFS7Z_19645</name>
</gene>
<feature type="transmembrane region" description="Helical" evidence="1">
    <location>
        <begin position="39"/>
        <end position="67"/>
    </location>
</feature>
<feature type="transmembrane region" description="Helical" evidence="1">
    <location>
        <begin position="103"/>
        <end position="119"/>
    </location>
</feature>
<evidence type="ECO:0008006" key="4">
    <source>
        <dbReference type="Google" id="ProtNLM"/>
    </source>
</evidence>
<name>A0ABW6BXP7_9BACT</name>
<dbReference type="Proteomes" id="UP001597641">
    <property type="component" value="Unassembled WGS sequence"/>
</dbReference>
<feature type="transmembrane region" description="Helical" evidence="1">
    <location>
        <begin position="79"/>
        <end position="97"/>
    </location>
</feature>